<dbReference type="RefSeq" id="WP_134427314.1">
    <property type="nucleotide sequence ID" value="NZ_SOGQ01000011.1"/>
</dbReference>
<comment type="caution">
    <text evidence="3">The sequence shown here is derived from an EMBL/GenBank/DDBJ whole genome shotgun (WGS) entry which is preliminary data.</text>
</comment>
<proteinExistence type="predicted"/>
<feature type="domain" description="MobA-like NTP transferase" evidence="2">
    <location>
        <begin position="10"/>
        <end position="208"/>
    </location>
</feature>
<dbReference type="CDD" id="cd04182">
    <property type="entry name" value="GT_2_like_f"/>
    <property type="match status" value="1"/>
</dbReference>
<name>A0ABY2JG91_9MICO</name>
<feature type="compositionally biased region" description="Low complexity" evidence="1">
    <location>
        <begin position="108"/>
        <end position="119"/>
    </location>
</feature>
<dbReference type="Proteomes" id="UP000297853">
    <property type="component" value="Unassembled WGS sequence"/>
</dbReference>
<dbReference type="InterPro" id="IPR029044">
    <property type="entry name" value="Nucleotide-diphossugar_trans"/>
</dbReference>
<gene>
    <name evidence="3" type="ORF">E3T28_01755</name>
</gene>
<dbReference type="PANTHER" id="PTHR43777:SF1">
    <property type="entry name" value="MOLYBDENUM COFACTOR CYTIDYLYLTRANSFERASE"/>
    <property type="match status" value="1"/>
</dbReference>
<protein>
    <submittedName>
        <fullName evidence="3">Nucleotidyltransferase family protein</fullName>
    </submittedName>
</protein>
<organism evidence="3 4">
    <name type="scientific">Cryobacterium sinapicolor</name>
    <dbReference type="NCBI Taxonomy" id="1259236"/>
    <lineage>
        <taxon>Bacteria</taxon>
        <taxon>Bacillati</taxon>
        <taxon>Actinomycetota</taxon>
        <taxon>Actinomycetes</taxon>
        <taxon>Micrococcales</taxon>
        <taxon>Microbacteriaceae</taxon>
        <taxon>Cryobacterium</taxon>
    </lineage>
</organism>
<reference evidence="3 4" key="1">
    <citation type="submission" date="2019-03" db="EMBL/GenBank/DDBJ databases">
        <title>Genomics of glacier-inhabiting Cryobacterium strains.</title>
        <authorList>
            <person name="Liu Q."/>
            <person name="Xin Y.-H."/>
        </authorList>
    </citation>
    <scope>NUCLEOTIDE SEQUENCE [LARGE SCALE GENOMIC DNA]</scope>
    <source>
        <strain evidence="3 4">TMT1-23-1</strain>
    </source>
</reference>
<dbReference type="EMBL" id="SOGQ01000011">
    <property type="protein sequence ID" value="TFD05067.1"/>
    <property type="molecule type" value="Genomic_DNA"/>
</dbReference>
<sequence>MPTSPATIAGLVLAAGAGSRYGLPKALARDEDGIPWLVRTIGALTDAGCSPVIVVLGAKAAEARALLDEFGLTASVVVARADDWVEGLSASLRAGLRQATELQATHPQATSQQATQRSAHLQSPPLLPAPIAVAIVPVDVPGLRESTVARLIGTLPGEPDSDVGPYTLRQAGFDARPGHPVVIGRAHWAALIGSATGDTGARPYLRSHDVRLIDCTDLETGLDVDTRD</sequence>
<evidence type="ECO:0000313" key="4">
    <source>
        <dbReference type="Proteomes" id="UP000297853"/>
    </source>
</evidence>
<dbReference type="Gene3D" id="3.90.550.10">
    <property type="entry name" value="Spore Coat Polysaccharide Biosynthesis Protein SpsA, Chain A"/>
    <property type="match status" value="1"/>
</dbReference>
<dbReference type="PANTHER" id="PTHR43777">
    <property type="entry name" value="MOLYBDENUM COFACTOR CYTIDYLYLTRANSFERASE"/>
    <property type="match status" value="1"/>
</dbReference>
<evidence type="ECO:0000259" key="2">
    <source>
        <dbReference type="Pfam" id="PF12804"/>
    </source>
</evidence>
<accession>A0ABY2JG91</accession>
<feature type="region of interest" description="Disordered" evidence="1">
    <location>
        <begin position="102"/>
        <end position="121"/>
    </location>
</feature>
<evidence type="ECO:0000256" key="1">
    <source>
        <dbReference type="SAM" id="MobiDB-lite"/>
    </source>
</evidence>
<dbReference type="Pfam" id="PF12804">
    <property type="entry name" value="NTP_transf_3"/>
    <property type="match status" value="1"/>
</dbReference>
<keyword evidence="4" id="KW-1185">Reference proteome</keyword>
<dbReference type="InterPro" id="IPR025877">
    <property type="entry name" value="MobA-like_NTP_Trfase"/>
</dbReference>
<evidence type="ECO:0000313" key="3">
    <source>
        <dbReference type="EMBL" id="TFD05067.1"/>
    </source>
</evidence>
<dbReference type="SUPFAM" id="SSF53448">
    <property type="entry name" value="Nucleotide-diphospho-sugar transferases"/>
    <property type="match status" value="1"/>
</dbReference>